<dbReference type="InterPro" id="IPR008969">
    <property type="entry name" value="CarboxyPept-like_regulatory"/>
</dbReference>
<dbReference type="PROSITE" id="PS52016">
    <property type="entry name" value="TONB_DEPENDENT_REC_3"/>
    <property type="match status" value="1"/>
</dbReference>
<dbReference type="InterPro" id="IPR023996">
    <property type="entry name" value="TonB-dep_OMP_SusC/RagA"/>
</dbReference>
<dbReference type="NCBIfam" id="TIGR04057">
    <property type="entry name" value="SusC_RagA_signa"/>
    <property type="match status" value="1"/>
</dbReference>
<keyword evidence="3 7" id="KW-1134">Transmembrane beta strand</keyword>
<dbReference type="AlphaFoldDB" id="A0A840E772"/>
<dbReference type="Proteomes" id="UP000576209">
    <property type="component" value="Unassembled WGS sequence"/>
</dbReference>
<dbReference type="Gene3D" id="2.40.170.20">
    <property type="entry name" value="TonB-dependent receptor, beta-barrel domain"/>
    <property type="match status" value="1"/>
</dbReference>
<comment type="similarity">
    <text evidence="7">Belongs to the TonB-dependent receptor family.</text>
</comment>
<keyword evidence="6 7" id="KW-0998">Cell outer membrane</keyword>
<comment type="caution">
    <text evidence="9">The sequence shown here is derived from an EMBL/GenBank/DDBJ whole genome shotgun (WGS) entry which is preliminary data.</text>
</comment>
<keyword evidence="2 7" id="KW-0813">Transport</keyword>
<evidence type="ECO:0000256" key="5">
    <source>
        <dbReference type="ARBA" id="ARBA00023136"/>
    </source>
</evidence>
<name>A0A840E772_9BACT</name>
<evidence type="ECO:0000256" key="4">
    <source>
        <dbReference type="ARBA" id="ARBA00022692"/>
    </source>
</evidence>
<comment type="subcellular location">
    <subcellularLocation>
        <location evidence="1 7">Cell outer membrane</location>
        <topology evidence="1 7">Multi-pass membrane protein</topology>
    </subcellularLocation>
</comment>
<sequence length="1061" mass="115084">MSVATGQYARANDVTGADERTVLEVVEITGTVTSAEDNFPLIGVSITVQGTSSGTVTDLDGNFSLDVEEGAVLIFSYTGFATQEVVVGSQTTYNVVMQTNSELLEEVVVVGYGTRKRSHNTGAIAQVGGEDVAAIQASRVDDALAGKLAGVLIQNQDGAPGADPKIQIRAASSISGDSNPLIVVDGYPISGSLATVNPNDIESLEVLKDAASAAIYGSRGANGVILVTTKSGRTGAPSISYNAYVSSSNRYRGDVEQLKTAGEWANELNTGIANGTYDVSELDPAFLNYKLNAYANSPDVVAVEDWLFRTGYSTSHDFSISGGTDNVNYYASLGYLNTQGIVITQGFERYNTRLNVDARLGDRFKTGLNFNGYLGDRDIVGHDMRDLLRAYSVHPIYHTEASIAFVQQLDQQAQALGLEGFDEGYRGGESPFNNSIYTLEPGMTAQDWHYGRNGNGIGGSGDAGPATKLDNTDRYEKTLFGNVSTYLEFSILEGLNIRTVLGADRRDVKDYFWRGLEFDSRGRTNQTALDQTDVARSSVLSETTLNFARVIGRHDVSAVAGLEFQNFYVDGLALRGTNVPFGQPRNFALLDPADIAVTERDETIARRSVFGRINYAYDNRYLASVSVRRDGDSRFGENNRFETFPAISLGWNVHNEAFYTSSILTDLKLRYSLGSLGTTSFLGAYNSLSLLNPQATIFGTGFLIPSDVANPDLTWQTNTEANYGINLGFLDNRFRVSVDYYTSDIQDILINQSVSEVLGTTSIALNSGDVRSSGVELELGAALINKPGFRWNVSGNLSTVNSEITDLGGLDELPRVIYGQSGRGPVFRNYVGGAIGEMWGLETIGIVESEYIEDPTRAIGISSSEYYVVDQNGDGVIDRNRTVEEGGDLVKIGQNTPDFYWGLNSQMTFGNFDASLQFQGAQGGEVFNIDEIYWRSEFGGRLRSSFDADNDGFADHNGLPYTQSRNQLDAQVQDASYLALRNMTIGYTFSPDRGIGSYLNTLRVYAAATNLLYLMADNYTSLNPEGVETTQSDYLGPTTYGVQVGASPTVRSFTLGLNVNF</sequence>
<dbReference type="InterPro" id="IPR037066">
    <property type="entry name" value="Plug_dom_sf"/>
</dbReference>
<evidence type="ECO:0000313" key="9">
    <source>
        <dbReference type="EMBL" id="MBB4079582.1"/>
    </source>
</evidence>
<dbReference type="SUPFAM" id="SSF56935">
    <property type="entry name" value="Porins"/>
    <property type="match status" value="1"/>
</dbReference>
<dbReference type="InterPro" id="IPR023997">
    <property type="entry name" value="TonB-dep_OMP_SusC/RagA_CS"/>
</dbReference>
<keyword evidence="10" id="KW-1185">Reference proteome</keyword>
<evidence type="ECO:0000256" key="1">
    <source>
        <dbReference type="ARBA" id="ARBA00004571"/>
    </source>
</evidence>
<protein>
    <submittedName>
        <fullName evidence="9">TonB-linked SusC/RagA family outer membrane protein</fullName>
    </submittedName>
</protein>
<evidence type="ECO:0000256" key="6">
    <source>
        <dbReference type="ARBA" id="ARBA00023237"/>
    </source>
</evidence>
<feature type="domain" description="TonB-dependent receptor plug" evidence="8">
    <location>
        <begin position="120"/>
        <end position="224"/>
    </location>
</feature>
<evidence type="ECO:0000256" key="2">
    <source>
        <dbReference type="ARBA" id="ARBA00022448"/>
    </source>
</evidence>
<dbReference type="RefSeq" id="WP_183495821.1">
    <property type="nucleotide sequence ID" value="NZ_JACIFF010000005.1"/>
</dbReference>
<evidence type="ECO:0000259" key="8">
    <source>
        <dbReference type="Pfam" id="PF07715"/>
    </source>
</evidence>
<evidence type="ECO:0000313" key="10">
    <source>
        <dbReference type="Proteomes" id="UP000576209"/>
    </source>
</evidence>
<dbReference type="Pfam" id="PF07715">
    <property type="entry name" value="Plug"/>
    <property type="match status" value="1"/>
</dbReference>
<dbReference type="InterPro" id="IPR012910">
    <property type="entry name" value="Plug_dom"/>
</dbReference>
<dbReference type="Gene3D" id="2.170.130.10">
    <property type="entry name" value="TonB-dependent receptor, plug domain"/>
    <property type="match status" value="1"/>
</dbReference>
<dbReference type="InterPro" id="IPR039426">
    <property type="entry name" value="TonB-dep_rcpt-like"/>
</dbReference>
<accession>A0A840E772</accession>
<dbReference type="SUPFAM" id="SSF49464">
    <property type="entry name" value="Carboxypeptidase regulatory domain-like"/>
    <property type="match status" value="1"/>
</dbReference>
<dbReference type="InterPro" id="IPR036942">
    <property type="entry name" value="Beta-barrel_TonB_sf"/>
</dbReference>
<dbReference type="Gene3D" id="2.60.40.1120">
    <property type="entry name" value="Carboxypeptidase-like, regulatory domain"/>
    <property type="match status" value="1"/>
</dbReference>
<evidence type="ECO:0000256" key="3">
    <source>
        <dbReference type="ARBA" id="ARBA00022452"/>
    </source>
</evidence>
<dbReference type="FunFam" id="2.60.40.1120:FF:000003">
    <property type="entry name" value="Outer membrane protein Omp121"/>
    <property type="match status" value="1"/>
</dbReference>
<dbReference type="NCBIfam" id="TIGR04056">
    <property type="entry name" value="OMP_RagA_SusC"/>
    <property type="match status" value="1"/>
</dbReference>
<keyword evidence="5 7" id="KW-0472">Membrane</keyword>
<gene>
    <name evidence="9" type="ORF">GGR28_002207</name>
</gene>
<reference evidence="9 10" key="1">
    <citation type="submission" date="2020-08" db="EMBL/GenBank/DDBJ databases">
        <title>Genomic Encyclopedia of Type Strains, Phase IV (KMG-IV): sequencing the most valuable type-strain genomes for metagenomic binning, comparative biology and taxonomic classification.</title>
        <authorList>
            <person name="Goeker M."/>
        </authorList>
    </citation>
    <scope>NUCLEOTIDE SEQUENCE [LARGE SCALE GENOMIC DNA]</scope>
    <source>
        <strain evidence="9 10">DSM 105137</strain>
    </source>
</reference>
<proteinExistence type="inferred from homology"/>
<organism evidence="9 10">
    <name type="scientific">Neolewinella aquimaris</name>
    <dbReference type="NCBI Taxonomy" id="1835722"/>
    <lineage>
        <taxon>Bacteria</taxon>
        <taxon>Pseudomonadati</taxon>
        <taxon>Bacteroidota</taxon>
        <taxon>Saprospiria</taxon>
        <taxon>Saprospirales</taxon>
        <taxon>Lewinellaceae</taxon>
        <taxon>Neolewinella</taxon>
    </lineage>
</organism>
<dbReference type="EMBL" id="JACIFF010000005">
    <property type="protein sequence ID" value="MBB4079582.1"/>
    <property type="molecule type" value="Genomic_DNA"/>
</dbReference>
<dbReference type="GO" id="GO:0009279">
    <property type="term" value="C:cell outer membrane"/>
    <property type="evidence" value="ECO:0007669"/>
    <property type="project" value="UniProtKB-SubCell"/>
</dbReference>
<keyword evidence="4 7" id="KW-0812">Transmembrane</keyword>
<evidence type="ECO:0000256" key="7">
    <source>
        <dbReference type="PROSITE-ProRule" id="PRU01360"/>
    </source>
</evidence>
<dbReference type="Pfam" id="PF13715">
    <property type="entry name" value="CarbopepD_reg_2"/>
    <property type="match status" value="1"/>
</dbReference>